<evidence type="ECO:0000259" key="1">
    <source>
        <dbReference type="PROSITE" id="PS51054"/>
    </source>
</evidence>
<dbReference type="InterPro" id="IPR003650">
    <property type="entry name" value="Orange_dom"/>
</dbReference>
<dbReference type="PROSITE" id="PS51054">
    <property type="entry name" value="ORANGE"/>
    <property type="match status" value="1"/>
</dbReference>
<keyword evidence="3" id="KW-1185">Reference proteome</keyword>
<dbReference type="EMBL" id="JAIWYP010000008">
    <property type="protein sequence ID" value="KAH3785693.1"/>
    <property type="molecule type" value="Genomic_DNA"/>
</dbReference>
<reference evidence="2" key="1">
    <citation type="journal article" date="2019" name="bioRxiv">
        <title>The Genome of the Zebra Mussel, Dreissena polymorpha: A Resource for Invasive Species Research.</title>
        <authorList>
            <person name="McCartney M.A."/>
            <person name="Auch B."/>
            <person name="Kono T."/>
            <person name="Mallez S."/>
            <person name="Zhang Y."/>
            <person name="Obille A."/>
            <person name="Becker A."/>
            <person name="Abrahante J.E."/>
            <person name="Garbe J."/>
            <person name="Badalamenti J.P."/>
            <person name="Herman A."/>
            <person name="Mangelson H."/>
            <person name="Liachko I."/>
            <person name="Sullivan S."/>
            <person name="Sone E.D."/>
            <person name="Koren S."/>
            <person name="Silverstein K.A.T."/>
            <person name="Beckman K.B."/>
            <person name="Gohl D.M."/>
        </authorList>
    </citation>
    <scope>NUCLEOTIDE SEQUENCE</scope>
    <source>
        <strain evidence="2">Duluth1</strain>
        <tissue evidence="2">Whole animal</tissue>
    </source>
</reference>
<evidence type="ECO:0000313" key="2">
    <source>
        <dbReference type="EMBL" id="KAH3785693.1"/>
    </source>
</evidence>
<comment type="caution">
    <text evidence="2">The sequence shown here is derived from an EMBL/GenBank/DDBJ whole genome shotgun (WGS) entry which is preliminary data.</text>
</comment>
<protein>
    <recommendedName>
        <fullName evidence="1">Orange domain-containing protein</fullName>
    </recommendedName>
</protein>
<gene>
    <name evidence="2" type="ORF">DPMN_163787</name>
</gene>
<evidence type="ECO:0000313" key="3">
    <source>
        <dbReference type="Proteomes" id="UP000828390"/>
    </source>
</evidence>
<dbReference type="GO" id="GO:0003677">
    <property type="term" value="F:DNA binding"/>
    <property type="evidence" value="ECO:0007669"/>
    <property type="project" value="InterPro"/>
</dbReference>
<organism evidence="2 3">
    <name type="scientific">Dreissena polymorpha</name>
    <name type="common">Zebra mussel</name>
    <name type="synonym">Mytilus polymorpha</name>
    <dbReference type="NCBI Taxonomy" id="45954"/>
    <lineage>
        <taxon>Eukaryota</taxon>
        <taxon>Metazoa</taxon>
        <taxon>Spiralia</taxon>
        <taxon>Lophotrochozoa</taxon>
        <taxon>Mollusca</taxon>
        <taxon>Bivalvia</taxon>
        <taxon>Autobranchia</taxon>
        <taxon>Heteroconchia</taxon>
        <taxon>Euheterodonta</taxon>
        <taxon>Imparidentia</taxon>
        <taxon>Neoheterodontei</taxon>
        <taxon>Myida</taxon>
        <taxon>Dreissenoidea</taxon>
        <taxon>Dreissenidae</taxon>
        <taxon>Dreissena</taxon>
    </lineage>
</organism>
<dbReference type="Proteomes" id="UP000828390">
    <property type="component" value="Unassembled WGS sequence"/>
</dbReference>
<sequence>MTRVDKEDILDLTVLHPEHLQQRHCSVSKTTESTAYLSGFQACANEVMTYLTAQKSTDLKKISALNDHLQMALNVPQRCVRNQIPGEHNMSTPVRANDVSKMSLYALNTPGLSPITNPNVLPRGYCKAWTVPLNNSGVAFSSHESSIDSCYPSMNVSSLDSDVKPESEDIVYIGHNDKIGHGIKETVWRPFCFDVRVLFK</sequence>
<proteinExistence type="predicted"/>
<name>A0A9D4EU07_DREPO</name>
<feature type="domain" description="Orange" evidence="1">
    <location>
        <begin position="36"/>
        <end position="69"/>
    </location>
</feature>
<dbReference type="SUPFAM" id="SSF158457">
    <property type="entry name" value="Orange domain-like"/>
    <property type="match status" value="1"/>
</dbReference>
<accession>A0A9D4EU07</accession>
<dbReference type="AlphaFoldDB" id="A0A9D4EU07"/>
<dbReference type="GO" id="GO:0006355">
    <property type="term" value="P:regulation of DNA-templated transcription"/>
    <property type="evidence" value="ECO:0007669"/>
    <property type="project" value="InterPro"/>
</dbReference>
<reference evidence="2" key="2">
    <citation type="submission" date="2020-11" db="EMBL/GenBank/DDBJ databases">
        <authorList>
            <person name="McCartney M.A."/>
            <person name="Auch B."/>
            <person name="Kono T."/>
            <person name="Mallez S."/>
            <person name="Becker A."/>
            <person name="Gohl D.M."/>
            <person name="Silverstein K.A.T."/>
            <person name="Koren S."/>
            <person name="Bechman K.B."/>
            <person name="Herman A."/>
            <person name="Abrahante J.E."/>
            <person name="Garbe J."/>
        </authorList>
    </citation>
    <scope>NUCLEOTIDE SEQUENCE</scope>
    <source>
        <strain evidence="2">Duluth1</strain>
        <tissue evidence="2">Whole animal</tissue>
    </source>
</reference>